<dbReference type="SUPFAM" id="SSF46934">
    <property type="entry name" value="UBA-like"/>
    <property type="match status" value="1"/>
</dbReference>
<dbReference type="AlphaFoldDB" id="A0A3P6UR24"/>
<evidence type="ECO:0000313" key="3">
    <source>
        <dbReference type="EMBL" id="VDK81738.1"/>
    </source>
</evidence>
<proteinExistence type="predicted"/>
<dbReference type="Gene3D" id="1.10.8.10">
    <property type="entry name" value="DNA helicase RuvA subunit, C-terminal domain"/>
    <property type="match status" value="1"/>
</dbReference>
<dbReference type="InterPro" id="IPR009060">
    <property type="entry name" value="UBA-like_sf"/>
</dbReference>
<reference evidence="3 4" key="1">
    <citation type="submission" date="2018-08" db="EMBL/GenBank/DDBJ databases">
        <authorList>
            <person name="Laetsch R D."/>
            <person name="Stevens L."/>
            <person name="Kumar S."/>
            <person name="Blaxter L. M."/>
        </authorList>
    </citation>
    <scope>NUCLEOTIDE SEQUENCE [LARGE SCALE GENOMIC DNA]</scope>
</reference>
<dbReference type="InterPro" id="IPR015940">
    <property type="entry name" value="UBA"/>
</dbReference>
<dbReference type="EMBL" id="UYRX01000408">
    <property type="protein sequence ID" value="VDK81738.1"/>
    <property type="molecule type" value="Genomic_DNA"/>
</dbReference>
<keyword evidence="1" id="KW-0472">Membrane</keyword>
<feature type="transmembrane region" description="Helical" evidence="1">
    <location>
        <begin position="117"/>
        <end position="139"/>
    </location>
</feature>
<evidence type="ECO:0000259" key="2">
    <source>
        <dbReference type="PROSITE" id="PS50030"/>
    </source>
</evidence>
<feature type="transmembrane region" description="Helical" evidence="1">
    <location>
        <begin position="54"/>
        <end position="71"/>
    </location>
</feature>
<organism evidence="3 4">
    <name type="scientific">Litomosoides sigmodontis</name>
    <name type="common">Filarial nematode worm</name>
    <dbReference type="NCBI Taxonomy" id="42156"/>
    <lineage>
        <taxon>Eukaryota</taxon>
        <taxon>Metazoa</taxon>
        <taxon>Ecdysozoa</taxon>
        <taxon>Nematoda</taxon>
        <taxon>Chromadorea</taxon>
        <taxon>Rhabditida</taxon>
        <taxon>Spirurina</taxon>
        <taxon>Spiruromorpha</taxon>
        <taxon>Filarioidea</taxon>
        <taxon>Onchocercidae</taxon>
        <taxon>Litomosoides</taxon>
    </lineage>
</organism>
<protein>
    <recommendedName>
        <fullName evidence="2">UBA domain-containing protein</fullName>
    </recommendedName>
</protein>
<keyword evidence="4" id="KW-1185">Reference proteome</keyword>
<sequence>MYFNSCAVFGTRISKRLCRIANFCVILSDMIHSRRGQYQMQNQDLFRYAPITKAWLLITLLSSLICMYLSINDFDFWIAPSFENITSVKGNFILFNFLHSTTVEVAIYFILSRFYGYLPSTMYFVTGPYDLLTALYLSYVKEIPLVPYASILGLSLSAHSFPFIMFIQLLSSSKPVLIACASGASSVLLYPKLFAKVNFLPKFFVHLFYSASNPIGWLFQKFAECGEFGREGSVLPVAATIERQRIDILDNYERRLIFGQMQRLYMSERARPINNQLHFLNRLLGRASRGDAPYSEEQARQLVDMGLGSLEDVKEALQQCGNDASEAANLLLHSRR</sequence>
<evidence type="ECO:0000256" key="1">
    <source>
        <dbReference type="SAM" id="Phobius"/>
    </source>
</evidence>
<name>A0A3P6UR24_LITSI</name>
<keyword evidence="1" id="KW-0812">Transmembrane</keyword>
<gene>
    <name evidence="3" type="ORF">NLS_LOCUS5428</name>
</gene>
<dbReference type="OMA" id="RIANFCV"/>
<dbReference type="STRING" id="42156.A0A3P6UR24"/>
<dbReference type="Proteomes" id="UP000277928">
    <property type="component" value="Unassembled WGS sequence"/>
</dbReference>
<dbReference type="OrthoDB" id="272778at2759"/>
<feature type="domain" description="UBA" evidence="2">
    <location>
        <begin position="293"/>
        <end position="334"/>
    </location>
</feature>
<keyword evidence="1" id="KW-1133">Transmembrane helix</keyword>
<dbReference type="PROSITE" id="PS50030">
    <property type="entry name" value="UBA"/>
    <property type="match status" value="1"/>
</dbReference>
<evidence type="ECO:0000313" key="4">
    <source>
        <dbReference type="Proteomes" id="UP000277928"/>
    </source>
</evidence>
<accession>A0A3P6UR24</accession>
<dbReference type="SMART" id="SM00165">
    <property type="entry name" value="UBA"/>
    <property type="match status" value="1"/>
</dbReference>
<feature type="transmembrane region" description="Helical" evidence="1">
    <location>
        <begin position="92"/>
        <end position="111"/>
    </location>
</feature>
<feature type="transmembrane region" description="Helical" evidence="1">
    <location>
        <begin position="151"/>
        <end position="170"/>
    </location>
</feature>